<organism evidence="1 2">
    <name type="scientific">Acropora cervicornis</name>
    <name type="common">Staghorn coral</name>
    <dbReference type="NCBI Taxonomy" id="6130"/>
    <lineage>
        <taxon>Eukaryota</taxon>
        <taxon>Metazoa</taxon>
        <taxon>Cnidaria</taxon>
        <taxon>Anthozoa</taxon>
        <taxon>Hexacorallia</taxon>
        <taxon>Scleractinia</taxon>
        <taxon>Astrocoeniina</taxon>
        <taxon>Acroporidae</taxon>
        <taxon>Acropora</taxon>
    </lineage>
</organism>
<dbReference type="PANTHER" id="PTHR35450">
    <property type="entry name" value="REVERSE TRANSCRIPTASE DOMAIN-CONTAINING PROTEIN"/>
    <property type="match status" value="1"/>
</dbReference>
<evidence type="ECO:0000313" key="1">
    <source>
        <dbReference type="EMBL" id="KAK2551618.1"/>
    </source>
</evidence>
<name>A0AAD9PYV6_ACRCE</name>
<keyword evidence="2" id="KW-1185">Reference proteome</keyword>
<dbReference type="EMBL" id="JARQWQ010000096">
    <property type="protein sequence ID" value="KAK2551618.1"/>
    <property type="molecule type" value="Genomic_DNA"/>
</dbReference>
<sequence>MSFEPVVLSMNAGMICVVSQACEGHICRGLKITDEALEDRLAFDEIFVDYFNAFLELPAFCKHLQYDQLTGSFKVFNGPSMELDFHQLLPSQDAEAESKERERVTAWVKRERLPLFLKEKGGRGLRAVETEYKVTKVKAALRLYENKDQVMEMVREFEERAESLGHRSLVKDATKFAEDLGVNLHLKHPEPVCAVNSGEIIPSHRVKEVLKECVEEKLEREVRGLEWQGKLLIERKSDSQLCKNGCFSWLSKWKSCPSYTIAGAFEIYEQLLPTKLYFSKKTHTSCSGDVKCRLCGHAQESVPHILAGCTALAQNKYLFRHNMALKVLFYEILRDQDLLEEVPPWYSPVMPKPVYKSEQVEAWWDVPVYADHQEVRANRVDARVVNHVSKKVMTIEMSCPWISNREKKSEEKTMKYGPLRWELKEKYKGYEVHQYNIIMDVLGGWSEETEISVQSLVGRKTTHVLERMQKAVLSATLNIARTFKVVT</sequence>
<reference evidence="1" key="1">
    <citation type="journal article" date="2023" name="G3 (Bethesda)">
        <title>Whole genome assembly and annotation of the endangered Caribbean coral Acropora cervicornis.</title>
        <authorList>
            <person name="Selwyn J.D."/>
            <person name="Vollmer S.V."/>
        </authorList>
    </citation>
    <scope>NUCLEOTIDE SEQUENCE</scope>
    <source>
        <strain evidence="1">K2</strain>
    </source>
</reference>
<dbReference type="PANTHER" id="PTHR35450:SF2">
    <property type="entry name" value="REVERSE TRANSCRIPTASE DOMAIN-CONTAINING PROTEIN"/>
    <property type="match status" value="1"/>
</dbReference>
<evidence type="ECO:0000313" key="2">
    <source>
        <dbReference type="Proteomes" id="UP001249851"/>
    </source>
</evidence>
<reference evidence="1" key="2">
    <citation type="journal article" date="2023" name="Science">
        <title>Genomic signatures of disease resistance in endangered staghorn corals.</title>
        <authorList>
            <person name="Vollmer S.V."/>
            <person name="Selwyn J.D."/>
            <person name="Despard B.A."/>
            <person name="Roesel C.L."/>
        </authorList>
    </citation>
    <scope>NUCLEOTIDE SEQUENCE</scope>
    <source>
        <strain evidence="1">K2</strain>
    </source>
</reference>
<accession>A0AAD9PYV6</accession>
<protein>
    <recommendedName>
        <fullName evidence="3">Reverse transcriptase</fullName>
    </recommendedName>
</protein>
<comment type="caution">
    <text evidence="1">The sequence shown here is derived from an EMBL/GenBank/DDBJ whole genome shotgun (WGS) entry which is preliminary data.</text>
</comment>
<dbReference type="AlphaFoldDB" id="A0AAD9PYV6"/>
<gene>
    <name evidence="1" type="ORF">P5673_027606</name>
</gene>
<evidence type="ECO:0008006" key="3">
    <source>
        <dbReference type="Google" id="ProtNLM"/>
    </source>
</evidence>
<dbReference type="Proteomes" id="UP001249851">
    <property type="component" value="Unassembled WGS sequence"/>
</dbReference>
<proteinExistence type="predicted"/>